<reference evidence="6" key="1">
    <citation type="submission" date="2023-03" db="EMBL/GenBank/DDBJ databases">
        <title>Edaphobacter sp.</title>
        <authorList>
            <person name="Huber K.J."/>
            <person name="Papendorf J."/>
            <person name="Pilke C."/>
            <person name="Bunk B."/>
            <person name="Sproeer C."/>
            <person name="Pester M."/>
        </authorList>
    </citation>
    <scope>NUCLEOTIDE SEQUENCE</scope>
    <source>
        <strain evidence="6">DSM 110680</strain>
    </source>
</reference>
<feature type="domain" description="Fibronectin type-III" evidence="5">
    <location>
        <begin position="394"/>
        <end position="484"/>
    </location>
</feature>
<dbReference type="PANTHER" id="PTHR12147">
    <property type="entry name" value="METALLOPEPTIDASE M28 FAMILY MEMBER"/>
    <property type="match status" value="1"/>
</dbReference>
<evidence type="ECO:0000259" key="5">
    <source>
        <dbReference type="PROSITE" id="PS50853"/>
    </source>
</evidence>
<dbReference type="InterPro" id="IPR036116">
    <property type="entry name" value="FN3_sf"/>
</dbReference>
<dbReference type="SUPFAM" id="SSF49265">
    <property type="entry name" value="Fibronectin type III"/>
    <property type="match status" value="1"/>
</dbReference>
<evidence type="ECO:0000256" key="3">
    <source>
        <dbReference type="ARBA" id="ARBA00023049"/>
    </source>
</evidence>
<sequence>MWFARTVLLCGLALMCDAVCAQPDYALHAMPVGVPPADPAIARAIALIKPGQIHQTIEKLVSFGTRSTLSSMETDLPPREGINAAADWIAEEFESISRECGGCLEIKRDTFTADPGSASGSPWAGRIPKPTKITNVYAIQRGTDPAQSKRIVLVTGHYDSRNLNILDDHGAAPGANDDASGVAVSLECARALSKLKFPGTIVYAAVAGEEQGLVGSGHLAKVAKDEGWDLEAVLNNDIVGGNTTPDDPLQLKDRVRVFSEGVPVSAIPEEARKVRALGKEDDSPSRELARAIAETTRAYFSKQATAKPFSAFLVNRPDRYLRGGDHSSFNREGFAAVRFTEWREDYNHQHQNVTKPQSGSESPVLGDLIEFVDFNYVAAVARLNAATLATLAAAPGEPQKVIIVNKMTENGSTLTWEPPVGGGVAHYEVLWRETTAPSWQYVKQVAATASEGPVTVSLPVSKDNVIFGVRAVDAKGHRGLVVAP</sequence>
<evidence type="ECO:0000256" key="4">
    <source>
        <dbReference type="SAM" id="SignalP"/>
    </source>
</evidence>
<dbReference type="InterPro" id="IPR007484">
    <property type="entry name" value="Peptidase_M28"/>
</dbReference>
<dbReference type="Gene3D" id="2.60.40.10">
    <property type="entry name" value="Immunoglobulins"/>
    <property type="match status" value="1"/>
</dbReference>
<dbReference type="GO" id="GO:0008235">
    <property type="term" value="F:metalloexopeptidase activity"/>
    <property type="evidence" value="ECO:0007669"/>
    <property type="project" value="InterPro"/>
</dbReference>
<dbReference type="Gene3D" id="3.40.630.10">
    <property type="entry name" value="Zn peptidases"/>
    <property type="match status" value="1"/>
</dbReference>
<keyword evidence="3" id="KW-0645">Protease</keyword>
<gene>
    <name evidence="6" type="ORF">P8935_10015</name>
</gene>
<protein>
    <submittedName>
        <fullName evidence="6">M20/M25/M40 family metallo-hydrolase</fullName>
    </submittedName>
</protein>
<keyword evidence="3" id="KW-0482">Metalloprotease</keyword>
<evidence type="ECO:0000256" key="2">
    <source>
        <dbReference type="ARBA" id="ARBA00022525"/>
    </source>
</evidence>
<dbReference type="EMBL" id="CP121196">
    <property type="protein sequence ID" value="XBH19633.1"/>
    <property type="molecule type" value="Genomic_DNA"/>
</dbReference>
<comment type="subcellular location">
    <subcellularLocation>
        <location evidence="1">Secreted</location>
    </subcellularLocation>
</comment>
<feature type="chain" id="PRO_5043526242" evidence="4">
    <location>
        <begin position="22"/>
        <end position="484"/>
    </location>
</feature>
<evidence type="ECO:0000313" key="6">
    <source>
        <dbReference type="EMBL" id="XBH19633.1"/>
    </source>
</evidence>
<keyword evidence="2" id="KW-0964">Secreted</keyword>
<accession>A0AAU7DRJ2</accession>
<dbReference type="CDD" id="cd00063">
    <property type="entry name" value="FN3"/>
    <property type="match status" value="1"/>
</dbReference>
<dbReference type="SUPFAM" id="SSF53187">
    <property type="entry name" value="Zn-dependent exopeptidases"/>
    <property type="match status" value="1"/>
</dbReference>
<dbReference type="GO" id="GO:0005576">
    <property type="term" value="C:extracellular region"/>
    <property type="evidence" value="ECO:0007669"/>
    <property type="project" value="UniProtKB-SubCell"/>
</dbReference>
<dbReference type="AlphaFoldDB" id="A0AAU7DRJ2"/>
<dbReference type="PANTHER" id="PTHR12147:SF26">
    <property type="entry name" value="PEPTIDASE M28 DOMAIN-CONTAINING PROTEIN"/>
    <property type="match status" value="1"/>
</dbReference>
<dbReference type="InterPro" id="IPR013783">
    <property type="entry name" value="Ig-like_fold"/>
</dbReference>
<dbReference type="InterPro" id="IPR045175">
    <property type="entry name" value="M28_fam"/>
</dbReference>
<dbReference type="Pfam" id="PF04389">
    <property type="entry name" value="Peptidase_M28"/>
    <property type="match status" value="1"/>
</dbReference>
<name>A0AAU7DRJ2_9BACT</name>
<keyword evidence="4" id="KW-0732">Signal</keyword>
<dbReference type="RefSeq" id="WP_348264853.1">
    <property type="nucleotide sequence ID" value="NZ_CP121196.1"/>
</dbReference>
<dbReference type="GO" id="GO:0006508">
    <property type="term" value="P:proteolysis"/>
    <property type="evidence" value="ECO:0007669"/>
    <property type="project" value="InterPro"/>
</dbReference>
<feature type="signal peptide" evidence="4">
    <location>
        <begin position="1"/>
        <end position="21"/>
    </location>
</feature>
<keyword evidence="3" id="KW-0378">Hydrolase</keyword>
<organism evidence="6">
    <name type="scientific">Telmatobacter sp. DSM 110680</name>
    <dbReference type="NCBI Taxonomy" id="3036704"/>
    <lineage>
        <taxon>Bacteria</taxon>
        <taxon>Pseudomonadati</taxon>
        <taxon>Acidobacteriota</taxon>
        <taxon>Terriglobia</taxon>
        <taxon>Terriglobales</taxon>
        <taxon>Acidobacteriaceae</taxon>
        <taxon>Telmatobacter</taxon>
    </lineage>
</organism>
<evidence type="ECO:0000256" key="1">
    <source>
        <dbReference type="ARBA" id="ARBA00004613"/>
    </source>
</evidence>
<proteinExistence type="predicted"/>
<dbReference type="PROSITE" id="PS50853">
    <property type="entry name" value="FN3"/>
    <property type="match status" value="1"/>
</dbReference>
<dbReference type="InterPro" id="IPR003961">
    <property type="entry name" value="FN3_dom"/>
</dbReference>